<evidence type="ECO:0000256" key="1">
    <source>
        <dbReference type="SAM" id="MobiDB-lite"/>
    </source>
</evidence>
<evidence type="ECO:0000313" key="2">
    <source>
        <dbReference type="EMBL" id="OSD05436.1"/>
    </source>
</evidence>
<feature type="region of interest" description="Disordered" evidence="1">
    <location>
        <begin position="1"/>
        <end position="46"/>
    </location>
</feature>
<organism evidence="2 3">
    <name type="scientific">Trametes coccinea (strain BRFM310)</name>
    <name type="common">Pycnoporus coccineus</name>
    <dbReference type="NCBI Taxonomy" id="1353009"/>
    <lineage>
        <taxon>Eukaryota</taxon>
        <taxon>Fungi</taxon>
        <taxon>Dikarya</taxon>
        <taxon>Basidiomycota</taxon>
        <taxon>Agaricomycotina</taxon>
        <taxon>Agaricomycetes</taxon>
        <taxon>Polyporales</taxon>
        <taxon>Polyporaceae</taxon>
        <taxon>Trametes</taxon>
    </lineage>
</organism>
<name>A0A1Y2IWE9_TRAC3</name>
<dbReference type="Proteomes" id="UP000193067">
    <property type="component" value="Unassembled WGS sequence"/>
</dbReference>
<evidence type="ECO:0000313" key="3">
    <source>
        <dbReference type="Proteomes" id="UP000193067"/>
    </source>
</evidence>
<sequence length="279" mass="31843">MSRPLETYAFTSQTKKSSALRRSPSPEPMQQYTPPPSSPGICFEPRRGPEPVQARRFYVEVVAERFPDLPLNGLSDFEVYHLAIAEVDSERTLDDVRRIAGDRWRWFVEECGGIRKAQQIWEEYMNEEVEPTGRKPEPGDPYVDILPIPGTSYSLRFWPGSLTWAEYCMDFVEDTNHQGMVAVNVPAGYKVWAIPDPDHSPWLFPTCTQLESLERSYGIPPEKIIAGEEKYLLRDGLVCSLVYEDREVLRFQVPKRQGANPVEEDVAEIPVTRLTGGSF</sequence>
<keyword evidence="3" id="KW-1185">Reference proteome</keyword>
<gene>
    <name evidence="2" type="ORF">PYCCODRAFT_1432593</name>
</gene>
<dbReference type="AlphaFoldDB" id="A0A1Y2IWE9"/>
<dbReference type="EMBL" id="KZ084093">
    <property type="protein sequence ID" value="OSD05436.1"/>
    <property type="molecule type" value="Genomic_DNA"/>
</dbReference>
<proteinExistence type="predicted"/>
<protein>
    <submittedName>
        <fullName evidence="2">Uncharacterized protein</fullName>
    </submittedName>
</protein>
<dbReference type="OrthoDB" id="2628807at2759"/>
<reference evidence="2 3" key="1">
    <citation type="journal article" date="2015" name="Biotechnol. Biofuels">
        <title>Enhanced degradation of softwood versus hardwood by the white-rot fungus Pycnoporus coccineus.</title>
        <authorList>
            <person name="Couturier M."/>
            <person name="Navarro D."/>
            <person name="Chevret D."/>
            <person name="Henrissat B."/>
            <person name="Piumi F."/>
            <person name="Ruiz-Duenas F.J."/>
            <person name="Martinez A.T."/>
            <person name="Grigoriev I.V."/>
            <person name="Riley R."/>
            <person name="Lipzen A."/>
            <person name="Berrin J.G."/>
            <person name="Master E.R."/>
            <person name="Rosso M.N."/>
        </authorList>
    </citation>
    <scope>NUCLEOTIDE SEQUENCE [LARGE SCALE GENOMIC DNA]</scope>
    <source>
        <strain evidence="2 3">BRFM310</strain>
    </source>
</reference>
<accession>A0A1Y2IWE9</accession>